<sequence>MFLAWKEIKYSKLRFSLIIGVVALVAWLVFLLSGLAFGLASVNRLAIDQFDANAIALTDESDLSLTQSKLLIKDAKTVTGDKTAYLGQSSGVVTSDNLDGKVSVSILGMEHDSFIMPKVVEGKAFTDEGEVLADISMQKKGTEIGDELNISSSDKKLKVVGFVENGKYGTLPVLYMSIPDWQELKFGQSDPTDNGLVSAVIIRDTDALNQTPAKAVKISNMADFIEKIPGYSAQNLTFSIMIGFLFIITAFVIGIFIYVLTMQKTATFGVLKAQGMTTGFLSKMVISQTFILAALGVLIGLGLTFVTAALLPDAAPFMLNDLNLVIYGVVLVAVAVIGALFSVASIAKIDPLKAIGGE</sequence>
<evidence type="ECO:0000256" key="3">
    <source>
        <dbReference type="ARBA" id="ARBA00011131"/>
    </source>
</evidence>
<evidence type="ECO:0000256" key="2">
    <source>
        <dbReference type="ARBA" id="ARBA00008697"/>
    </source>
</evidence>
<evidence type="ECO:0000256" key="6">
    <source>
        <dbReference type="ARBA" id="ARBA00022475"/>
    </source>
</evidence>
<evidence type="ECO:0000256" key="9">
    <source>
        <dbReference type="ARBA" id="ARBA00023136"/>
    </source>
</evidence>
<comment type="similarity">
    <text evidence="2">Belongs to the ABC-4 integral membrane protein family. HrtB subfamily.</text>
</comment>
<evidence type="ECO:0000256" key="5">
    <source>
        <dbReference type="ARBA" id="ARBA00022448"/>
    </source>
</evidence>
<proteinExistence type="inferred from homology"/>
<comment type="subcellular location">
    <subcellularLocation>
        <location evidence="1">Cell membrane</location>
        <topology evidence="1">Multi-pass membrane protein</topology>
    </subcellularLocation>
</comment>
<comment type="subunit">
    <text evidence="3">The complex is composed of two ATP-binding proteins (HrtA), two transmembrane proteins (HrtB) and a solute-binding protein.</text>
</comment>
<dbReference type="OrthoDB" id="384327at2"/>
<evidence type="ECO:0000259" key="12">
    <source>
        <dbReference type="Pfam" id="PF02687"/>
    </source>
</evidence>
<keyword evidence="9 11" id="KW-0472">Membrane</keyword>
<keyword evidence="14" id="KW-1185">Reference proteome</keyword>
<dbReference type="InterPro" id="IPR051125">
    <property type="entry name" value="ABC-4/HrtB_transporter"/>
</dbReference>
<dbReference type="RefSeq" id="WP_092654098.1">
    <property type="nucleotide sequence ID" value="NZ_FOHA01000027.1"/>
</dbReference>
<comment type="function">
    <text evidence="10">Part of the ABC transporter complex hrt involved in hemin import. Responsible for the translocation of the substrate across the membrane.</text>
</comment>
<keyword evidence="8 11" id="KW-1133">Transmembrane helix</keyword>
<dbReference type="STRING" id="142588.SAMN04488559_12724"/>
<evidence type="ECO:0000256" key="11">
    <source>
        <dbReference type="SAM" id="Phobius"/>
    </source>
</evidence>
<feature type="transmembrane region" description="Helical" evidence="11">
    <location>
        <begin position="290"/>
        <end position="312"/>
    </location>
</feature>
<keyword evidence="7 11" id="KW-0812">Transmembrane</keyword>
<evidence type="ECO:0000313" key="13">
    <source>
        <dbReference type="EMBL" id="SES07400.1"/>
    </source>
</evidence>
<dbReference type="PANTHER" id="PTHR43738">
    <property type="entry name" value="ABC TRANSPORTER, MEMBRANE PROTEIN"/>
    <property type="match status" value="1"/>
</dbReference>
<gene>
    <name evidence="13" type="ORF">SAMN04488559_12724</name>
</gene>
<evidence type="ECO:0000256" key="8">
    <source>
        <dbReference type="ARBA" id="ARBA00022989"/>
    </source>
</evidence>
<organism evidence="13 14">
    <name type="scientific">Isobaculum melis</name>
    <dbReference type="NCBI Taxonomy" id="142588"/>
    <lineage>
        <taxon>Bacteria</taxon>
        <taxon>Bacillati</taxon>
        <taxon>Bacillota</taxon>
        <taxon>Bacilli</taxon>
        <taxon>Lactobacillales</taxon>
        <taxon>Carnobacteriaceae</taxon>
        <taxon>Isobaculum</taxon>
    </lineage>
</organism>
<dbReference type="AlphaFoldDB" id="A0A1H9UCU8"/>
<dbReference type="InterPro" id="IPR003838">
    <property type="entry name" value="ABC3_permease_C"/>
</dbReference>
<feature type="transmembrane region" description="Helical" evidence="11">
    <location>
        <begin position="324"/>
        <end position="347"/>
    </location>
</feature>
<feature type="transmembrane region" description="Helical" evidence="11">
    <location>
        <begin position="236"/>
        <end position="260"/>
    </location>
</feature>
<feature type="domain" description="ABC3 transporter permease C-terminal" evidence="12">
    <location>
        <begin position="240"/>
        <end position="351"/>
    </location>
</feature>
<evidence type="ECO:0000256" key="10">
    <source>
        <dbReference type="ARBA" id="ARBA00024973"/>
    </source>
</evidence>
<reference evidence="13 14" key="1">
    <citation type="submission" date="2016-10" db="EMBL/GenBank/DDBJ databases">
        <authorList>
            <person name="de Groot N.N."/>
        </authorList>
    </citation>
    <scope>NUCLEOTIDE SEQUENCE [LARGE SCALE GENOMIC DNA]</scope>
    <source>
        <strain evidence="13 14">DSM 13760</strain>
    </source>
</reference>
<dbReference type="PANTHER" id="PTHR43738:SF1">
    <property type="entry name" value="HEMIN TRANSPORT SYSTEM PERMEASE PROTEIN HRTB-RELATED"/>
    <property type="match status" value="1"/>
</dbReference>
<evidence type="ECO:0000313" key="14">
    <source>
        <dbReference type="Proteomes" id="UP000198948"/>
    </source>
</evidence>
<evidence type="ECO:0000256" key="7">
    <source>
        <dbReference type="ARBA" id="ARBA00022692"/>
    </source>
</evidence>
<keyword evidence="5" id="KW-0813">Transport</keyword>
<accession>A0A1H9UCU8</accession>
<evidence type="ECO:0000256" key="1">
    <source>
        <dbReference type="ARBA" id="ARBA00004651"/>
    </source>
</evidence>
<dbReference type="Proteomes" id="UP000198948">
    <property type="component" value="Unassembled WGS sequence"/>
</dbReference>
<dbReference type="GO" id="GO:0005886">
    <property type="term" value="C:plasma membrane"/>
    <property type="evidence" value="ECO:0007669"/>
    <property type="project" value="UniProtKB-SubCell"/>
</dbReference>
<dbReference type="Pfam" id="PF02687">
    <property type="entry name" value="FtsX"/>
    <property type="match status" value="1"/>
</dbReference>
<evidence type="ECO:0000256" key="4">
    <source>
        <dbReference type="ARBA" id="ARBA00016962"/>
    </source>
</evidence>
<name>A0A1H9UCU8_9LACT</name>
<protein>
    <recommendedName>
        <fullName evidence="4">Putative hemin transport system permease protein HrtB</fullName>
    </recommendedName>
</protein>
<keyword evidence="6" id="KW-1003">Cell membrane</keyword>
<dbReference type="EMBL" id="FOHA01000027">
    <property type="protein sequence ID" value="SES07400.1"/>
    <property type="molecule type" value="Genomic_DNA"/>
</dbReference>